<dbReference type="Proteomes" id="UP000247498">
    <property type="component" value="Unassembled WGS sequence"/>
</dbReference>
<evidence type="ECO:0000313" key="6">
    <source>
        <dbReference type="EMBL" id="GBF92288.1"/>
    </source>
</evidence>
<reference evidence="6 7" key="1">
    <citation type="journal article" date="2018" name="Sci. Rep.">
        <title>Raphidocelis subcapitata (=Pseudokirchneriella subcapitata) provides an insight into genome evolution and environmental adaptations in the Sphaeropleales.</title>
        <authorList>
            <person name="Suzuki S."/>
            <person name="Yamaguchi H."/>
            <person name="Nakajima N."/>
            <person name="Kawachi M."/>
        </authorList>
    </citation>
    <scope>NUCLEOTIDE SEQUENCE [LARGE SCALE GENOMIC DNA]</scope>
    <source>
        <strain evidence="6 7">NIES-35</strain>
    </source>
</reference>
<dbReference type="AlphaFoldDB" id="A0A2V0NXC4"/>
<comment type="subcellular location">
    <subcellularLocation>
        <location evidence="1">Peroxisome membrane</location>
        <topology evidence="1">Multi-pass membrane protein</topology>
    </subcellularLocation>
</comment>
<comment type="similarity">
    <text evidence="2">Belongs to the peroxin-11 family.</text>
</comment>
<name>A0A2V0NXC4_9CHLO</name>
<dbReference type="PANTHER" id="PTHR12652:SF50">
    <property type="entry name" value="PEROXIN 11"/>
    <property type="match status" value="1"/>
</dbReference>
<dbReference type="OrthoDB" id="411017at2759"/>
<dbReference type="FunCoup" id="A0A2V0NXC4">
    <property type="interactions" value="634"/>
</dbReference>
<dbReference type="PANTHER" id="PTHR12652">
    <property type="entry name" value="PEROXISOMAL BIOGENESIS FACTOR 11"/>
    <property type="match status" value="1"/>
</dbReference>
<dbReference type="GO" id="GO:0005778">
    <property type="term" value="C:peroxisomal membrane"/>
    <property type="evidence" value="ECO:0007669"/>
    <property type="project" value="UniProtKB-SubCell"/>
</dbReference>
<accession>A0A2V0NXC4</accession>
<dbReference type="STRING" id="307507.A0A2V0NXC4"/>
<sequence>MAATILPAVDRQTYHDTLQVVKGFCAKADGKDKLTALVQYACLFASAGEPGNLKKVQASVTAARKVFRIMRPLESLTPLLIQPGFQGKQAWQLEAIAKLKDILMAVYFSADHIVWAYQIGLVSNKTVGERAQKLSLWGWALGSVCTAVLETIAILEAAAPRREGESDAEWEKRQDAARRETNGRLLVLFHALVQAGTAAGLLQVVTMRPRTVGFLGTLASAINCYFLLPPFPRRAPKPAPAPVPAPAFAAAREAGLPALEPAAGKLVPKMA</sequence>
<dbReference type="GO" id="GO:0016559">
    <property type="term" value="P:peroxisome fission"/>
    <property type="evidence" value="ECO:0007669"/>
    <property type="project" value="InterPro"/>
</dbReference>
<organism evidence="6 7">
    <name type="scientific">Raphidocelis subcapitata</name>
    <dbReference type="NCBI Taxonomy" id="307507"/>
    <lineage>
        <taxon>Eukaryota</taxon>
        <taxon>Viridiplantae</taxon>
        <taxon>Chlorophyta</taxon>
        <taxon>core chlorophytes</taxon>
        <taxon>Chlorophyceae</taxon>
        <taxon>CS clade</taxon>
        <taxon>Sphaeropleales</taxon>
        <taxon>Selenastraceae</taxon>
        <taxon>Raphidocelis</taxon>
    </lineage>
</organism>
<dbReference type="Pfam" id="PF05648">
    <property type="entry name" value="PEX11"/>
    <property type="match status" value="1"/>
</dbReference>
<evidence type="ECO:0000256" key="5">
    <source>
        <dbReference type="ARBA" id="ARBA00023140"/>
    </source>
</evidence>
<dbReference type="InterPro" id="IPR008733">
    <property type="entry name" value="PEX11"/>
</dbReference>
<evidence type="ECO:0000256" key="3">
    <source>
        <dbReference type="ARBA" id="ARBA00022593"/>
    </source>
</evidence>
<gene>
    <name evidence="6" type="ORF">Rsub_05371</name>
</gene>
<proteinExistence type="inferred from homology"/>
<evidence type="ECO:0000313" key="7">
    <source>
        <dbReference type="Proteomes" id="UP000247498"/>
    </source>
</evidence>
<dbReference type="InParanoid" id="A0A2V0NXC4"/>
<keyword evidence="5" id="KW-0576">Peroxisome</keyword>
<evidence type="ECO:0000256" key="1">
    <source>
        <dbReference type="ARBA" id="ARBA00004585"/>
    </source>
</evidence>
<protein>
    <submittedName>
        <fullName evidence="6">Peroxisomal membrane protein</fullName>
    </submittedName>
</protein>
<keyword evidence="7" id="KW-1185">Reference proteome</keyword>
<comment type="caution">
    <text evidence="6">The sequence shown here is derived from an EMBL/GenBank/DDBJ whole genome shotgun (WGS) entry which is preliminary data.</text>
</comment>
<evidence type="ECO:0000256" key="4">
    <source>
        <dbReference type="ARBA" id="ARBA00023136"/>
    </source>
</evidence>
<dbReference type="GO" id="GO:0044375">
    <property type="term" value="P:regulation of peroxisome size"/>
    <property type="evidence" value="ECO:0007669"/>
    <property type="project" value="UniProtKB-ARBA"/>
</dbReference>
<evidence type="ECO:0000256" key="2">
    <source>
        <dbReference type="ARBA" id="ARBA00008194"/>
    </source>
</evidence>
<dbReference type="EMBL" id="BDRX01000030">
    <property type="protein sequence ID" value="GBF92288.1"/>
    <property type="molecule type" value="Genomic_DNA"/>
</dbReference>
<dbReference type="GO" id="GO:0042802">
    <property type="term" value="F:identical protein binding"/>
    <property type="evidence" value="ECO:0007669"/>
    <property type="project" value="UniProtKB-ARBA"/>
</dbReference>
<keyword evidence="4" id="KW-0472">Membrane</keyword>
<keyword evidence="3" id="KW-0962">Peroxisome biogenesis</keyword>